<evidence type="ECO:0000256" key="2">
    <source>
        <dbReference type="SAM" id="SignalP"/>
    </source>
</evidence>
<organism evidence="3 4">
    <name type="scientific">Blautia liquoris</name>
    <dbReference type="NCBI Taxonomy" id="2779518"/>
    <lineage>
        <taxon>Bacteria</taxon>
        <taxon>Bacillati</taxon>
        <taxon>Bacillota</taxon>
        <taxon>Clostridia</taxon>
        <taxon>Lachnospirales</taxon>
        <taxon>Lachnospiraceae</taxon>
        <taxon>Blautia</taxon>
    </lineage>
</organism>
<sequence length="536" mass="54448">MKTKYLISGVLLSVMLIAGMTGCGSTSNTSSSSNTRSSTTTAAKTAAAASTKVEAADISYDEDDKDDAWSKDDVTTITLDDSSVKIDGSDASETDGVITIKNAGTYEISGTLLDGQIVVEANSDDVVHIVLNGANITSSDGPVINGTQSGKIILTLAEGTENKLTDGNNYSDLDDDEEPDAAIFSKDDLTINGAGTLNVKGNYKNGIHGKDGVKVISGVISIDAVNHAVSGKDYIAVSGGTLNLTSVEDALHSATDVQVTDGKITISAGDDAIHADSTVTIDGGTILIDKSNEGIEGTVVTINDGDISVTSSDDGINGSNGLTDNSSDTSDASSGQDTKNGPGRMGGSMENDENVLVTINGGKIYINAEGDSIDSNGSLTITGGETVIDGTVSGGNGILDYNGKGIITGGTLIGVGTSDMAQSFSDGSTQYSLLYGFDSSKNAGTKVSLKDSSGSEMISTTAAKTYQAVVISFPDLSKGGTYSLYINDTKVEDITLDSVSTQAGNISGQGRPGGESGQGDPPKMQEGGQGRGPGKK</sequence>
<feature type="signal peptide" evidence="2">
    <location>
        <begin position="1"/>
        <end position="20"/>
    </location>
</feature>
<reference evidence="3 4" key="1">
    <citation type="submission" date="2020-10" db="EMBL/GenBank/DDBJ databases">
        <title>Blautia liquoris sp.nov., isolated from the mud in a fermentation cellar used for the production of Chinese strong-flavoured liquor.</title>
        <authorList>
            <person name="Lu L."/>
        </authorList>
    </citation>
    <scope>NUCLEOTIDE SEQUENCE [LARGE SCALE GENOMIC DNA]</scope>
    <source>
        <strain evidence="3 4">LZLJ-3</strain>
    </source>
</reference>
<name>A0A7M2RCZ8_9FIRM</name>
<evidence type="ECO:0000313" key="3">
    <source>
        <dbReference type="EMBL" id="QOV18156.1"/>
    </source>
</evidence>
<feature type="compositionally biased region" description="Low complexity" evidence="1">
    <location>
        <begin position="323"/>
        <end position="338"/>
    </location>
</feature>
<dbReference type="InterPro" id="IPR025584">
    <property type="entry name" value="Cthe_2159"/>
</dbReference>
<dbReference type="Pfam" id="PF14262">
    <property type="entry name" value="Cthe_2159"/>
    <property type="match status" value="1"/>
</dbReference>
<feature type="region of interest" description="Disordered" evidence="1">
    <location>
        <begin position="500"/>
        <end position="536"/>
    </location>
</feature>
<keyword evidence="2" id="KW-0732">Signal</keyword>
<dbReference type="RefSeq" id="WP_193734518.1">
    <property type="nucleotide sequence ID" value="NZ_CP063304.1"/>
</dbReference>
<dbReference type="Proteomes" id="UP000593601">
    <property type="component" value="Chromosome"/>
</dbReference>
<feature type="compositionally biased region" description="Polar residues" evidence="1">
    <location>
        <begin position="310"/>
        <end position="322"/>
    </location>
</feature>
<keyword evidence="4" id="KW-1185">Reference proteome</keyword>
<dbReference type="PROSITE" id="PS51257">
    <property type="entry name" value="PROKAR_LIPOPROTEIN"/>
    <property type="match status" value="1"/>
</dbReference>
<gene>
    <name evidence="3" type="ORF">INP51_08820</name>
</gene>
<feature type="region of interest" description="Disordered" evidence="1">
    <location>
        <begin position="310"/>
        <end position="350"/>
    </location>
</feature>
<evidence type="ECO:0000256" key="1">
    <source>
        <dbReference type="SAM" id="MobiDB-lite"/>
    </source>
</evidence>
<evidence type="ECO:0000313" key="4">
    <source>
        <dbReference type="Proteomes" id="UP000593601"/>
    </source>
</evidence>
<feature type="chain" id="PRO_5039591720" evidence="2">
    <location>
        <begin position="21"/>
        <end position="536"/>
    </location>
</feature>
<feature type="compositionally biased region" description="Gly residues" evidence="1">
    <location>
        <begin position="527"/>
        <end position="536"/>
    </location>
</feature>
<dbReference type="EMBL" id="CP063304">
    <property type="protein sequence ID" value="QOV18156.1"/>
    <property type="molecule type" value="Genomic_DNA"/>
</dbReference>
<dbReference type="KEGG" id="bliq:INP51_08820"/>
<protein>
    <submittedName>
        <fullName evidence="3">Carbohydrate-binding domain-containing protein</fullName>
    </submittedName>
</protein>
<dbReference type="AlphaFoldDB" id="A0A7M2RCZ8"/>
<proteinExistence type="predicted"/>
<accession>A0A7M2RCZ8</accession>